<keyword evidence="2" id="KW-1185">Reference proteome</keyword>
<evidence type="ECO:0000313" key="1">
    <source>
        <dbReference type="EMBL" id="GAB0199659.1"/>
    </source>
</evidence>
<organism evidence="1 2">
    <name type="scientific">Grus japonensis</name>
    <name type="common">Japanese crane</name>
    <name type="synonym">Red-crowned crane</name>
    <dbReference type="NCBI Taxonomy" id="30415"/>
    <lineage>
        <taxon>Eukaryota</taxon>
        <taxon>Metazoa</taxon>
        <taxon>Chordata</taxon>
        <taxon>Craniata</taxon>
        <taxon>Vertebrata</taxon>
        <taxon>Euteleostomi</taxon>
        <taxon>Archelosauria</taxon>
        <taxon>Archosauria</taxon>
        <taxon>Dinosauria</taxon>
        <taxon>Saurischia</taxon>
        <taxon>Theropoda</taxon>
        <taxon>Coelurosauria</taxon>
        <taxon>Aves</taxon>
        <taxon>Neognathae</taxon>
        <taxon>Neoaves</taxon>
        <taxon>Gruiformes</taxon>
        <taxon>Gruidae</taxon>
        <taxon>Grus</taxon>
    </lineage>
</organism>
<dbReference type="EMBL" id="BAAFJT010000023">
    <property type="protein sequence ID" value="GAB0199659.1"/>
    <property type="molecule type" value="Genomic_DNA"/>
</dbReference>
<comment type="caution">
    <text evidence="1">The sequence shown here is derived from an EMBL/GenBank/DDBJ whole genome shotgun (WGS) entry which is preliminary data.</text>
</comment>
<dbReference type="PANTHER" id="PTHR31466">
    <property type="entry name" value="GENE 5591-RELATED"/>
    <property type="match status" value="1"/>
</dbReference>
<gene>
    <name evidence="1" type="ORF">GRJ2_002431300</name>
</gene>
<proteinExistence type="predicted"/>
<accession>A0ABC9XQT0</accession>
<sequence>MGPDPTGGAAMAAVHAAVAAHPFANSVLSLGGGHTAEPTPLVEQEESVPITLEQQPEWEHVKKLAQEERQRAALQMSLGQLQVFVQRESNMEIANEHGYP</sequence>
<protein>
    <submittedName>
        <fullName evidence="1">Serine/arginine repetitive matrix protein 1-like</fullName>
    </submittedName>
</protein>
<dbReference type="AlphaFoldDB" id="A0ABC9XQT0"/>
<dbReference type="PANTHER" id="PTHR31466:SF1">
    <property type="entry name" value="RIKEN CDNA 4930433I11 GENE"/>
    <property type="match status" value="1"/>
</dbReference>
<dbReference type="Proteomes" id="UP001623348">
    <property type="component" value="Unassembled WGS sequence"/>
</dbReference>
<reference evidence="1 2" key="1">
    <citation type="submission" date="2024-06" db="EMBL/GenBank/DDBJ databases">
        <title>The draft genome of Grus japonensis, version 3.</title>
        <authorList>
            <person name="Nabeshima K."/>
            <person name="Suzuki S."/>
            <person name="Onuma M."/>
        </authorList>
    </citation>
    <scope>NUCLEOTIDE SEQUENCE [LARGE SCALE GENOMIC DNA]</scope>
    <source>
        <strain evidence="1 2">451A</strain>
    </source>
</reference>
<name>A0ABC9XQT0_GRUJA</name>
<dbReference type="InterPro" id="IPR040292">
    <property type="entry name" value="C2orf78-like"/>
</dbReference>
<evidence type="ECO:0000313" key="2">
    <source>
        <dbReference type="Proteomes" id="UP001623348"/>
    </source>
</evidence>